<dbReference type="InterPro" id="IPR036583">
    <property type="entry name" value="23S_rRNA_IVS_sf"/>
</dbReference>
<dbReference type="EMBL" id="FNDW01000006">
    <property type="protein sequence ID" value="SDI28815.1"/>
    <property type="molecule type" value="Genomic_DNA"/>
</dbReference>
<name>A0A1G8JC53_9FLAO</name>
<reference evidence="2" key="1">
    <citation type="submission" date="2016-10" db="EMBL/GenBank/DDBJ databases">
        <authorList>
            <person name="Varghese N."/>
            <person name="Submissions S."/>
        </authorList>
    </citation>
    <scope>NUCLEOTIDE SEQUENCE [LARGE SCALE GENOMIC DNA]</scope>
    <source>
        <strain evidence="2">DSM 17071</strain>
    </source>
</reference>
<organism evidence="1 2">
    <name type="scientific">Chryseobacterium taeanense</name>
    <dbReference type="NCBI Taxonomy" id="311334"/>
    <lineage>
        <taxon>Bacteria</taxon>
        <taxon>Pseudomonadati</taxon>
        <taxon>Bacteroidota</taxon>
        <taxon>Flavobacteriia</taxon>
        <taxon>Flavobacteriales</taxon>
        <taxon>Weeksellaceae</taxon>
        <taxon>Chryseobacterium group</taxon>
        <taxon>Chryseobacterium</taxon>
    </lineage>
</organism>
<accession>A0A1G8JC53</accession>
<proteinExistence type="predicted"/>
<dbReference type="SUPFAM" id="SSF158446">
    <property type="entry name" value="IVS-encoded protein-like"/>
    <property type="match status" value="1"/>
</dbReference>
<dbReference type="OrthoDB" id="9811959at2"/>
<dbReference type="Gene3D" id="1.20.1440.60">
    <property type="entry name" value="23S rRNA-intervening sequence"/>
    <property type="match status" value="1"/>
</dbReference>
<dbReference type="PANTHER" id="PTHR38471:SF2">
    <property type="entry name" value="FOUR HELIX BUNDLE PROTEIN"/>
    <property type="match status" value="1"/>
</dbReference>
<dbReference type="PANTHER" id="PTHR38471">
    <property type="entry name" value="FOUR HELIX BUNDLE PROTEIN"/>
    <property type="match status" value="1"/>
</dbReference>
<evidence type="ECO:0000313" key="2">
    <source>
        <dbReference type="Proteomes" id="UP000198869"/>
    </source>
</evidence>
<dbReference type="AlphaFoldDB" id="A0A1G8JC53"/>
<gene>
    <name evidence="1" type="ORF">SAMN05421846_10621</name>
</gene>
<protein>
    <submittedName>
        <fullName evidence="1">Four helix bundle protein</fullName>
    </submittedName>
</protein>
<dbReference type="NCBIfam" id="TIGR02436">
    <property type="entry name" value="four helix bundle protein"/>
    <property type="match status" value="1"/>
</dbReference>
<evidence type="ECO:0000313" key="1">
    <source>
        <dbReference type="EMBL" id="SDI28815.1"/>
    </source>
</evidence>
<dbReference type="Pfam" id="PF05635">
    <property type="entry name" value="23S_rRNA_IVP"/>
    <property type="match status" value="1"/>
</dbReference>
<dbReference type="STRING" id="311334.SAMN05421846_10621"/>
<keyword evidence="2" id="KW-1185">Reference proteome</keyword>
<sequence length="129" mass="15061">MKTKNFENFPVYIKSLDLIEKVYQFLQDKSLDKEFEFNNQIKRAGFSISNNIAEGSEYNNNRQFIKYLKIAKGSCAEVRSMMIVSKRLKLGDENKAEEIINLSRIISSNISNFVKYLNENIERPKPLNL</sequence>
<dbReference type="RefSeq" id="WP_089857650.1">
    <property type="nucleotide sequence ID" value="NZ_FNDW01000006.1"/>
</dbReference>
<dbReference type="Proteomes" id="UP000198869">
    <property type="component" value="Unassembled WGS sequence"/>
</dbReference>
<dbReference type="InterPro" id="IPR012657">
    <property type="entry name" value="23S_rRNA-intervening_sequence"/>
</dbReference>